<dbReference type="PROSITE" id="PS50905">
    <property type="entry name" value="FERRITIN_LIKE"/>
    <property type="match status" value="1"/>
</dbReference>
<evidence type="ECO:0000256" key="4">
    <source>
        <dbReference type="ARBA" id="ARBA00023004"/>
    </source>
</evidence>
<keyword evidence="9" id="KW-1185">Reference proteome</keyword>
<dbReference type="PANTHER" id="PTHR11431:SF127">
    <property type="entry name" value="BACTERIAL NON-HEME FERRITIN"/>
    <property type="match status" value="1"/>
</dbReference>
<feature type="region of interest" description="Disordered" evidence="6">
    <location>
        <begin position="163"/>
        <end position="185"/>
    </location>
</feature>
<evidence type="ECO:0000313" key="9">
    <source>
        <dbReference type="Proteomes" id="UP001210380"/>
    </source>
</evidence>
<feature type="domain" description="Ferritin-like diiron" evidence="7">
    <location>
        <begin position="8"/>
        <end position="153"/>
    </location>
</feature>
<dbReference type="InterPro" id="IPR008331">
    <property type="entry name" value="Ferritin_DPS_dom"/>
</dbReference>
<dbReference type="SUPFAM" id="SSF47240">
    <property type="entry name" value="Ferritin-like"/>
    <property type="match status" value="1"/>
</dbReference>
<dbReference type="InterPro" id="IPR012347">
    <property type="entry name" value="Ferritin-like"/>
</dbReference>
<dbReference type="Proteomes" id="UP001210380">
    <property type="component" value="Unassembled WGS sequence"/>
</dbReference>
<dbReference type="InterPro" id="IPR001519">
    <property type="entry name" value="Ferritin"/>
</dbReference>
<dbReference type="InterPro" id="IPR009040">
    <property type="entry name" value="Ferritin-like_diiron"/>
</dbReference>
<keyword evidence="4 5" id="KW-0408">Iron</keyword>
<dbReference type="CDD" id="cd01055">
    <property type="entry name" value="Nonheme_Ferritin"/>
    <property type="match status" value="1"/>
</dbReference>
<name>A0ABT4V2J7_9PSEU</name>
<evidence type="ECO:0000313" key="8">
    <source>
        <dbReference type="EMBL" id="MDA3628192.1"/>
    </source>
</evidence>
<dbReference type="PANTHER" id="PTHR11431">
    <property type="entry name" value="FERRITIN"/>
    <property type="match status" value="1"/>
</dbReference>
<evidence type="ECO:0000256" key="5">
    <source>
        <dbReference type="RuleBase" id="RU361145"/>
    </source>
</evidence>
<feature type="compositionally biased region" description="Basic and acidic residues" evidence="6">
    <location>
        <begin position="163"/>
        <end position="174"/>
    </location>
</feature>
<dbReference type="EMBL" id="JAQGLA010000040">
    <property type="protein sequence ID" value="MDA3628192.1"/>
    <property type="molecule type" value="Genomic_DNA"/>
</dbReference>
<sequence>MDGVVNIVPRTSRAQNLFEEQVGNELAVSQQYVAIAVWFDQRDLPRLASYFYRHSLKKRNDAMRIVQYMLDNNIEVEIPGVPAVRNTFEDPSELVALALEKERAVTDEVTALSQTLRQDADYLGEEFMRWFLAEQVEQVSEMTTVLDVMDRAQGNMFDMEDYLERDPVGDDRNESAAPRVAGGKL</sequence>
<keyword evidence="3" id="KW-0560">Oxidoreductase</keyword>
<reference evidence="8 9" key="1">
    <citation type="submission" date="2022-11" db="EMBL/GenBank/DDBJ databases">
        <title>Draft genome sequence of Saccharopolyspora sp. WRP15-2 isolated from rhizosphere soils of wild rice in Thailand.</title>
        <authorList>
            <person name="Duangmal K."/>
            <person name="Kammanee S."/>
            <person name="Muangham S."/>
        </authorList>
    </citation>
    <scope>NUCLEOTIDE SEQUENCE [LARGE SCALE GENOMIC DNA]</scope>
    <source>
        <strain evidence="8 9">WRP15-2</strain>
    </source>
</reference>
<dbReference type="Gene3D" id="1.20.1260.10">
    <property type="match status" value="1"/>
</dbReference>
<keyword evidence="2 5" id="KW-0479">Metal-binding</keyword>
<protein>
    <recommendedName>
        <fullName evidence="5">Ferritin</fullName>
    </recommendedName>
</protein>
<evidence type="ECO:0000256" key="2">
    <source>
        <dbReference type="ARBA" id="ARBA00022723"/>
    </source>
</evidence>
<evidence type="ECO:0000256" key="1">
    <source>
        <dbReference type="ARBA" id="ARBA00022434"/>
    </source>
</evidence>
<comment type="caution">
    <text evidence="8">The sequence shown here is derived from an EMBL/GenBank/DDBJ whole genome shotgun (WGS) entry which is preliminary data.</text>
</comment>
<evidence type="ECO:0000259" key="7">
    <source>
        <dbReference type="PROSITE" id="PS50905"/>
    </source>
</evidence>
<accession>A0ABT4V2J7</accession>
<proteinExistence type="predicted"/>
<dbReference type="InterPro" id="IPR041719">
    <property type="entry name" value="Ferritin_prok"/>
</dbReference>
<evidence type="ECO:0000256" key="3">
    <source>
        <dbReference type="ARBA" id="ARBA00023002"/>
    </source>
</evidence>
<dbReference type="Pfam" id="PF00210">
    <property type="entry name" value="Ferritin"/>
    <property type="match status" value="1"/>
</dbReference>
<gene>
    <name evidence="8" type="ORF">OU415_22345</name>
</gene>
<organism evidence="8 9">
    <name type="scientific">Saccharopolyspora oryzae</name>
    <dbReference type="NCBI Taxonomy" id="2997343"/>
    <lineage>
        <taxon>Bacteria</taxon>
        <taxon>Bacillati</taxon>
        <taxon>Actinomycetota</taxon>
        <taxon>Actinomycetes</taxon>
        <taxon>Pseudonocardiales</taxon>
        <taxon>Pseudonocardiaceae</taxon>
        <taxon>Saccharopolyspora</taxon>
    </lineage>
</organism>
<keyword evidence="1 5" id="KW-0409">Iron storage</keyword>
<dbReference type="InterPro" id="IPR009078">
    <property type="entry name" value="Ferritin-like_SF"/>
</dbReference>
<evidence type="ECO:0000256" key="6">
    <source>
        <dbReference type="SAM" id="MobiDB-lite"/>
    </source>
</evidence>